<protein>
    <recommendedName>
        <fullName evidence="3">Protein phosphatase 2C-like protein</fullName>
    </recommendedName>
</protein>
<organism evidence="1 2">
    <name type="scientific">Kitasatospora cineracea</name>
    <dbReference type="NCBI Taxonomy" id="88074"/>
    <lineage>
        <taxon>Bacteria</taxon>
        <taxon>Bacillati</taxon>
        <taxon>Actinomycetota</taxon>
        <taxon>Actinomycetes</taxon>
        <taxon>Kitasatosporales</taxon>
        <taxon>Streptomycetaceae</taxon>
        <taxon>Kitasatospora</taxon>
    </lineage>
</organism>
<sequence>MRVELAVDARRPDRANEDFAAATPEALVLLDGSSAPDTLRSGCTHGIAWYVRRLGVHLLTRLTDRPDRPMADCLADAIAETAALHGGTCDLANPATPAAMVVAARLRGDTLEYLALGDSLLVLHLKDGPPRVIGDNQRFPGGEALRRQIWSTVPGTAERAALYLRYAIAVRAARNTGRGPWIAAATPHAAQHAETGAVARTDLHGVAALSDGAARYTDRLELGSWADALRLLAEDGPAELIAQVRAAERSDAACLRWPRGKAHDDAAALYARL</sequence>
<evidence type="ECO:0000313" key="1">
    <source>
        <dbReference type="EMBL" id="RPE33443.1"/>
    </source>
</evidence>
<dbReference type="RefSeq" id="WP_123817776.1">
    <property type="nucleotide sequence ID" value="NZ_RKQG01000001.1"/>
</dbReference>
<comment type="caution">
    <text evidence="1">The sequence shown here is derived from an EMBL/GenBank/DDBJ whole genome shotgun (WGS) entry which is preliminary data.</text>
</comment>
<dbReference type="Proteomes" id="UP000266906">
    <property type="component" value="Unassembled WGS sequence"/>
</dbReference>
<proteinExistence type="predicted"/>
<evidence type="ECO:0008006" key="3">
    <source>
        <dbReference type="Google" id="ProtNLM"/>
    </source>
</evidence>
<dbReference type="EMBL" id="RKQG01000001">
    <property type="protein sequence ID" value="RPE33443.1"/>
    <property type="molecule type" value="Genomic_DNA"/>
</dbReference>
<evidence type="ECO:0000313" key="2">
    <source>
        <dbReference type="Proteomes" id="UP000266906"/>
    </source>
</evidence>
<reference evidence="1 2" key="1">
    <citation type="submission" date="2018-11" db="EMBL/GenBank/DDBJ databases">
        <title>Sequencing the genomes of 1000 actinobacteria strains.</title>
        <authorList>
            <person name="Klenk H.-P."/>
        </authorList>
    </citation>
    <scope>NUCLEOTIDE SEQUENCE [LARGE SCALE GENOMIC DNA]</scope>
    <source>
        <strain evidence="1 2">DSM 44781</strain>
    </source>
</reference>
<keyword evidence="2" id="KW-1185">Reference proteome</keyword>
<name>A0A3N4RJB1_9ACTN</name>
<gene>
    <name evidence="1" type="ORF">EDD38_1733</name>
</gene>
<accession>A0A3N4RJB1</accession>
<dbReference type="AlphaFoldDB" id="A0A3N4RJB1"/>